<keyword evidence="4 6" id="KW-0325">Glycoprotein</keyword>
<dbReference type="GO" id="GO:0005886">
    <property type="term" value="C:plasma membrane"/>
    <property type="evidence" value="ECO:0007669"/>
    <property type="project" value="TreeGrafter"/>
</dbReference>
<keyword evidence="13" id="KW-0121">Carboxypeptidase</keyword>
<dbReference type="AlphaFoldDB" id="A0AAN7PLY0"/>
<keyword evidence="13" id="KW-0645">Protease</keyword>
<gene>
    <name evidence="14" type="ORF">RN001_002077</name>
</gene>
<evidence type="ECO:0000256" key="12">
    <source>
        <dbReference type="PROSITE-ProRule" id="PRU01355"/>
    </source>
</evidence>
<dbReference type="GO" id="GO:0006508">
    <property type="term" value="P:proteolysis"/>
    <property type="evidence" value="ECO:0007669"/>
    <property type="project" value="UniProtKB-KW"/>
</dbReference>
<evidence type="ECO:0000313" key="15">
    <source>
        <dbReference type="Proteomes" id="UP001353858"/>
    </source>
</evidence>
<feature type="binding site" evidence="9">
    <location>
        <position position="414"/>
    </location>
    <ligand>
        <name>Zn(2+)</name>
        <dbReference type="ChEBI" id="CHEBI:29105"/>
        <label>1</label>
        <note>catalytic</note>
    </ligand>
</feature>
<evidence type="ECO:0000256" key="5">
    <source>
        <dbReference type="PIRSR" id="PIRSR601548-1"/>
    </source>
</evidence>
<keyword evidence="3 10" id="KW-1015">Disulfide bond</keyword>
<keyword evidence="13" id="KW-0482">Metalloprotease</keyword>
<dbReference type="GO" id="GO:0046872">
    <property type="term" value="F:metal ion binding"/>
    <property type="evidence" value="ECO:0007669"/>
    <property type="project" value="UniProtKB-KW"/>
</dbReference>
<keyword evidence="9 13" id="KW-0479">Metal-binding</keyword>
<keyword evidence="15" id="KW-1185">Reference proteome</keyword>
<dbReference type="Proteomes" id="UP001353858">
    <property type="component" value="Unassembled WGS sequence"/>
</dbReference>
<comment type="caution">
    <text evidence="12">Lacks conserved residue(s) required for the propagation of feature annotation.</text>
</comment>
<dbReference type="CDD" id="cd06461">
    <property type="entry name" value="M2_ACE"/>
    <property type="match status" value="1"/>
</dbReference>
<name>A0AAN7PLY0_9COLE</name>
<evidence type="ECO:0000256" key="3">
    <source>
        <dbReference type="ARBA" id="ARBA00023157"/>
    </source>
</evidence>
<evidence type="ECO:0000256" key="11">
    <source>
        <dbReference type="PIRSR" id="PIRSR601548-8"/>
    </source>
</evidence>
<evidence type="ECO:0000313" key="14">
    <source>
        <dbReference type="EMBL" id="KAK4885806.1"/>
    </source>
</evidence>
<keyword evidence="13" id="KW-0378">Hydrolase</keyword>
<evidence type="ECO:0000256" key="8">
    <source>
        <dbReference type="PIRSR" id="PIRSR601548-2"/>
    </source>
</evidence>
<dbReference type="PRINTS" id="PR00791">
    <property type="entry name" value="PEPDIPTASEA"/>
</dbReference>
<comment type="similarity">
    <text evidence="1 12 13">Belongs to the peptidase M2 family.</text>
</comment>
<keyword evidence="2" id="KW-0732">Signal</keyword>
<feature type="disulfide bond" evidence="10 12">
    <location>
        <begin position="355"/>
        <end position="373"/>
    </location>
</feature>
<evidence type="ECO:0000256" key="1">
    <source>
        <dbReference type="ARBA" id="ARBA00008139"/>
    </source>
</evidence>
<evidence type="ECO:0000256" key="6">
    <source>
        <dbReference type="PIRSR" id="PIRSR601548-10"/>
    </source>
</evidence>
<feature type="binding site" evidence="11">
    <location>
        <position position="414"/>
    </location>
    <ligand>
        <name>Zn(2+)</name>
        <dbReference type="ChEBI" id="CHEBI:29105"/>
        <label>2</label>
        <note>catalytic</note>
    </ligand>
</feature>
<evidence type="ECO:0000256" key="4">
    <source>
        <dbReference type="ARBA" id="ARBA00023180"/>
    </source>
</evidence>
<accession>A0AAN7PLY0</accession>
<evidence type="ECO:0000256" key="10">
    <source>
        <dbReference type="PIRSR" id="PIRSR601548-4"/>
    </source>
</evidence>
<reference evidence="15" key="1">
    <citation type="submission" date="2023-01" db="EMBL/GenBank/DDBJ databases">
        <title>Key to firefly adult light organ development and bioluminescence: homeobox transcription factors regulate luciferase expression and transportation to peroxisome.</title>
        <authorList>
            <person name="Fu X."/>
        </authorList>
    </citation>
    <scope>NUCLEOTIDE SEQUENCE [LARGE SCALE GENOMIC DNA]</scope>
</reference>
<feature type="glycosylation site" description="N-linked (GlcNAc...) asparagine; partial" evidence="6">
    <location>
        <position position="154"/>
    </location>
</feature>
<dbReference type="InterPro" id="IPR001548">
    <property type="entry name" value="Peptidase_M2"/>
</dbReference>
<feature type="binding site" evidence="9">
    <location>
        <position position="390"/>
    </location>
    <ligand>
        <name>Zn(2+)</name>
        <dbReference type="ChEBI" id="CHEBI:29105"/>
        <label>1</label>
        <note>catalytic</note>
    </ligand>
</feature>
<evidence type="ECO:0000256" key="13">
    <source>
        <dbReference type="RuleBase" id="RU361144"/>
    </source>
</evidence>
<feature type="binding site" evidence="11">
    <location>
        <position position="386"/>
    </location>
    <ligand>
        <name>Zn(2+)</name>
        <dbReference type="ChEBI" id="CHEBI:29105"/>
        <label>2</label>
        <note>catalytic</note>
    </ligand>
</feature>
<dbReference type="GO" id="GO:0008241">
    <property type="term" value="F:peptidyl-dipeptidase activity"/>
    <property type="evidence" value="ECO:0007669"/>
    <property type="project" value="InterPro"/>
</dbReference>
<dbReference type="PANTHER" id="PTHR10514:SF45">
    <property type="entry name" value="ANGIOTENSIN-CONVERTING ENZYME"/>
    <property type="match status" value="1"/>
</dbReference>
<evidence type="ECO:0000256" key="7">
    <source>
        <dbReference type="PIRSR" id="PIRSR601548-11"/>
    </source>
</evidence>
<sequence length="655" mass="76437">MLSGMRYSFECKTAAVIAFVFLLQDFGIEGRLIQGTNVNLGEALQFLREYSNEGSEMCFRLNTARWNYATNMTEINKKRMIDEQTHKAKFDKVSWKKAITFDWTHLSDPVAKRQLKILATTGRASLNDEKYNEIHHLVSEMKDVYSHTQVCPFNNFDPQFCNISLEPDISRLMSHSKNPAELLHLWKEWHDKIGPRLKNKFMRYVQLANQAARMIGFSDAGDQMRHVYEDAVFEREVMETWRTLEELYKEIFTYVRRKLLTKYGPEFVRENGPIPVHLLGDLWGQDWSKIFDILKPYSWSKDVDVTSEMLLQGYTPLKMYQLAEEFYTSLGLKSMPPEFWKNSLFDKPNDRKIQCTASAWDFCNGVDYRIKQCTKVDLQDFVTAHHEMAHIQYYMHYAEQPYLYRDGANPGFHEGIANAIVLSISNPTHLQRIGLIRNESNAFETNIQFLLQMALKKVSYAPFAFLVDQWRYKVFKEGVKNMNSAWWDLRLRYQGIIPPDLRTEQQLDPMSKKHVPADIPYINYYIALLVEFQVYESLCAAKGHIGQLHTCDFYKSREVGSILSDAMQVGKARHWKDVIRMITKGQSDSISASSMLKYFQPLQQWLHLQNTNEEIIGWNVSSDDRMLFQPLQSKSNSVRYATFPLIILLVSGLII</sequence>
<dbReference type="SUPFAM" id="SSF55486">
    <property type="entry name" value="Metalloproteases ('zincins'), catalytic domain"/>
    <property type="match status" value="1"/>
</dbReference>
<feature type="disulfide bond" evidence="10">
    <location>
        <begin position="151"/>
        <end position="161"/>
    </location>
</feature>
<evidence type="ECO:0000256" key="9">
    <source>
        <dbReference type="PIRSR" id="PIRSR601548-3"/>
    </source>
</evidence>
<dbReference type="Pfam" id="PF01401">
    <property type="entry name" value="Peptidase_M2"/>
    <property type="match status" value="1"/>
</dbReference>
<feature type="active site" description="Proton acceptor 1" evidence="5">
    <location>
        <position position="387"/>
    </location>
</feature>
<comment type="caution">
    <text evidence="14">The sequence shown here is derived from an EMBL/GenBank/DDBJ whole genome shotgun (WGS) entry which is preliminary data.</text>
</comment>
<dbReference type="Gene3D" id="1.10.1370.30">
    <property type="match status" value="1"/>
</dbReference>
<dbReference type="GO" id="GO:0008237">
    <property type="term" value="F:metallopeptidase activity"/>
    <property type="evidence" value="ECO:0007669"/>
    <property type="project" value="UniProtKB-KW"/>
</dbReference>
<evidence type="ECO:0000256" key="2">
    <source>
        <dbReference type="ARBA" id="ARBA00022729"/>
    </source>
</evidence>
<feature type="binding site" evidence="11">
    <location>
        <position position="390"/>
    </location>
    <ligand>
        <name>Zn(2+)</name>
        <dbReference type="ChEBI" id="CHEBI:29105"/>
        <label>2</label>
        <note>catalytic</note>
    </ligand>
</feature>
<dbReference type="EMBL" id="JARPUR010000001">
    <property type="protein sequence ID" value="KAK4885806.1"/>
    <property type="molecule type" value="Genomic_DNA"/>
</dbReference>
<feature type="binding site" evidence="8">
    <location>
        <position position="228"/>
    </location>
    <ligand>
        <name>chloride</name>
        <dbReference type="ChEBI" id="CHEBI:17996"/>
        <label>1</label>
    </ligand>
</feature>
<feature type="glycosylation site" description="N-linked (GlcNAc...) asparagine" evidence="6">
    <location>
        <position position="71"/>
    </location>
</feature>
<feature type="active site" description="Proton acceptor 2" evidence="7">
    <location>
        <position position="387"/>
    </location>
</feature>
<keyword evidence="9 13" id="KW-0862">Zinc</keyword>
<comment type="cofactor">
    <cofactor evidence="13">
        <name>Zn(2+)</name>
        <dbReference type="ChEBI" id="CHEBI:29105"/>
    </cofactor>
    <text evidence="13">Binds 1 zinc ion per subunit.</text>
</comment>
<dbReference type="GO" id="GO:0004180">
    <property type="term" value="F:carboxypeptidase activity"/>
    <property type="evidence" value="ECO:0007669"/>
    <property type="project" value="UniProtKB-KW"/>
</dbReference>
<feature type="binding site" evidence="9">
    <location>
        <position position="386"/>
    </location>
    <ligand>
        <name>Zn(2+)</name>
        <dbReference type="ChEBI" id="CHEBI:29105"/>
        <label>1</label>
        <note>catalytic</note>
    </ligand>
</feature>
<dbReference type="PROSITE" id="PS52011">
    <property type="entry name" value="PEPTIDASE_M2"/>
    <property type="match status" value="1"/>
</dbReference>
<organism evidence="14 15">
    <name type="scientific">Aquatica leii</name>
    <dbReference type="NCBI Taxonomy" id="1421715"/>
    <lineage>
        <taxon>Eukaryota</taxon>
        <taxon>Metazoa</taxon>
        <taxon>Ecdysozoa</taxon>
        <taxon>Arthropoda</taxon>
        <taxon>Hexapoda</taxon>
        <taxon>Insecta</taxon>
        <taxon>Pterygota</taxon>
        <taxon>Neoptera</taxon>
        <taxon>Endopterygota</taxon>
        <taxon>Coleoptera</taxon>
        <taxon>Polyphaga</taxon>
        <taxon>Elateriformia</taxon>
        <taxon>Elateroidea</taxon>
        <taxon>Lampyridae</taxon>
        <taxon>Luciolinae</taxon>
        <taxon>Aquatica</taxon>
    </lineage>
</organism>
<dbReference type="PANTHER" id="PTHR10514">
    <property type="entry name" value="ANGIOTENSIN-CONVERTING ENZYME"/>
    <property type="match status" value="1"/>
</dbReference>
<dbReference type="EC" id="3.4.-.-" evidence="13"/>
<feature type="disulfide bond" evidence="10">
    <location>
        <begin position="539"/>
        <end position="551"/>
    </location>
</feature>
<proteinExistence type="inferred from homology"/>
<feature type="active site" description="Proton donor 1" evidence="5">
    <location>
        <position position="514"/>
    </location>
</feature>
<protein>
    <recommendedName>
        <fullName evidence="13">Angiotensin-converting enzyme</fullName>
        <ecNumber evidence="13">3.4.-.-</ecNumber>
    </recommendedName>
</protein>
<feature type="active site" description="Proton donor 2" evidence="7">
    <location>
        <position position="514"/>
    </location>
</feature>